<gene>
    <name evidence="1" type="ORF">E6H01_13515</name>
</gene>
<organism evidence="1 2">
    <name type="scientific">Candidatus Segetimicrobium genomatis</name>
    <dbReference type="NCBI Taxonomy" id="2569760"/>
    <lineage>
        <taxon>Bacteria</taxon>
        <taxon>Bacillati</taxon>
        <taxon>Candidatus Sysuimicrobiota</taxon>
        <taxon>Candidatus Sysuimicrobiia</taxon>
        <taxon>Candidatus Sysuimicrobiales</taxon>
        <taxon>Candidatus Segetimicrobiaceae</taxon>
        <taxon>Candidatus Segetimicrobium</taxon>
    </lineage>
</organism>
<accession>A0A537KMP6</accession>
<evidence type="ECO:0000313" key="2">
    <source>
        <dbReference type="Proteomes" id="UP000319353"/>
    </source>
</evidence>
<sequence>MVQRSAFPVSTARQLVVVVIGSESLTESTSAQVAPLFAPRNGCPVVTASWTLVFPVAGMKKTVSRVAENWPPIGPAPATMVDNPWRFVFHCSLSV</sequence>
<proteinExistence type="predicted"/>
<name>A0A537KMP6_9BACT</name>
<comment type="caution">
    <text evidence="1">The sequence shown here is derived from an EMBL/GenBank/DDBJ whole genome shotgun (WGS) entry which is preliminary data.</text>
</comment>
<reference evidence="1 2" key="1">
    <citation type="journal article" date="2019" name="Nat. Microbiol.">
        <title>Mediterranean grassland soil C-N compound turnover is dependent on rainfall and depth, and is mediated by genomically divergent microorganisms.</title>
        <authorList>
            <person name="Diamond S."/>
            <person name="Andeer P.F."/>
            <person name="Li Z."/>
            <person name="Crits-Christoph A."/>
            <person name="Burstein D."/>
            <person name="Anantharaman K."/>
            <person name="Lane K.R."/>
            <person name="Thomas B.C."/>
            <person name="Pan C."/>
            <person name="Northen T.R."/>
            <person name="Banfield J.F."/>
        </authorList>
    </citation>
    <scope>NUCLEOTIDE SEQUENCE [LARGE SCALE GENOMIC DNA]</scope>
    <source>
        <strain evidence="1">NP_4</strain>
    </source>
</reference>
<evidence type="ECO:0000313" key="1">
    <source>
        <dbReference type="EMBL" id="TMI97005.1"/>
    </source>
</evidence>
<dbReference type="AlphaFoldDB" id="A0A537KMP6"/>
<protein>
    <submittedName>
        <fullName evidence="1">Uncharacterized protein</fullName>
    </submittedName>
</protein>
<dbReference type="Proteomes" id="UP000319353">
    <property type="component" value="Unassembled WGS sequence"/>
</dbReference>
<dbReference type="EMBL" id="VBAL01000230">
    <property type="protein sequence ID" value="TMI97005.1"/>
    <property type="molecule type" value="Genomic_DNA"/>
</dbReference>